<evidence type="ECO:0000313" key="1">
    <source>
        <dbReference type="EMBL" id="NDL70839.1"/>
    </source>
</evidence>
<gene>
    <name evidence="1" type="ORF">GPL32_10030</name>
</gene>
<dbReference type="AlphaFoldDB" id="A0A7C9K6W5"/>
<protein>
    <submittedName>
        <fullName evidence="1">Uncharacterized protein</fullName>
    </submittedName>
</protein>
<proteinExistence type="predicted"/>
<accession>A0A7C9K6W5</accession>
<dbReference type="RefSeq" id="WP_162218717.1">
    <property type="nucleotide sequence ID" value="NZ_JAAEHK010000011.1"/>
</dbReference>
<comment type="caution">
    <text evidence="1">The sequence shown here is derived from an EMBL/GenBank/DDBJ whole genome shotgun (WGS) entry which is preliminary data.</text>
</comment>
<dbReference type="OrthoDB" id="8902705at2"/>
<organism evidence="1 2">
    <name type="scientific">Vreelandella alkaliphila</name>
    <dbReference type="NCBI Taxonomy" id="272774"/>
    <lineage>
        <taxon>Bacteria</taxon>
        <taxon>Pseudomonadati</taxon>
        <taxon>Pseudomonadota</taxon>
        <taxon>Gammaproteobacteria</taxon>
        <taxon>Oceanospirillales</taxon>
        <taxon>Halomonadaceae</taxon>
        <taxon>Vreelandella</taxon>
    </lineage>
</organism>
<dbReference type="EMBL" id="JAAEHK010000011">
    <property type="protein sequence ID" value="NDL70839.1"/>
    <property type="molecule type" value="Genomic_DNA"/>
</dbReference>
<sequence>MIVRYRWYRLKSPIGYASLLDSMKQEPITPDKDRGYFLLHSDDKEIKFKFFWRVKITATTLDSEGNTFNEELYSLNSQDCILTKISDKYLLRLENPGRSSRELFNSLEELTGMGFYAKALALSNEDVNEILKNIDAFKLTSIKLTGGVENNEMIARIDLASKKGIVLENLAMLEGVKYKTDSAAYEIMTKGIKGNLSYTPTGLVRLSGQLSPMLLALIENSMLEKV</sequence>
<dbReference type="Proteomes" id="UP000480312">
    <property type="component" value="Unassembled WGS sequence"/>
</dbReference>
<evidence type="ECO:0000313" key="2">
    <source>
        <dbReference type="Proteomes" id="UP000480312"/>
    </source>
</evidence>
<reference evidence="1 2" key="1">
    <citation type="submission" date="2020-01" db="EMBL/GenBank/DDBJ databases">
        <title>Whole genome sequencing of Halomonas alkaliphila strain LS44.</title>
        <authorList>
            <person name="Kumar S."/>
            <person name="Paul D."/>
            <person name="Shouche Y."/>
            <person name="Suryavanshi M.V."/>
        </authorList>
    </citation>
    <scope>NUCLEOTIDE SEQUENCE [LARGE SCALE GENOMIC DNA]</scope>
    <source>
        <strain evidence="1 2">LS44</strain>
    </source>
</reference>
<name>A0A7C9K6W5_9GAMM</name>